<reference evidence="1 2" key="1">
    <citation type="submission" date="2019-03" db="EMBL/GenBank/DDBJ databases">
        <title>First draft genome of Liparis tanakae, snailfish: a comprehensive survey of snailfish specific genes.</title>
        <authorList>
            <person name="Kim W."/>
            <person name="Song I."/>
            <person name="Jeong J.-H."/>
            <person name="Kim D."/>
            <person name="Kim S."/>
            <person name="Ryu S."/>
            <person name="Song J.Y."/>
            <person name="Lee S.K."/>
        </authorList>
    </citation>
    <scope>NUCLEOTIDE SEQUENCE [LARGE SCALE GENOMIC DNA]</scope>
    <source>
        <tissue evidence="1">Muscle</tissue>
    </source>
</reference>
<proteinExistence type="predicted"/>
<gene>
    <name evidence="1" type="primary">zgc:109790_1</name>
    <name evidence="1" type="ORF">EYF80_063751</name>
</gene>
<dbReference type="PANTHER" id="PTHR16234:SF5">
    <property type="entry name" value="AFG2-INTERACTING RIBOSOME MATURATION FACTOR"/>
    <property type="match status" value="1"/>
</dbReference>
<dbReference type="GO" id="GO:0005737">
    <property type="term" value="C:cytoplasm"/>
    <property type="evidence" value="ECO:0007669"/>
    <property type="project" value="TreeGrafter"/>
</dbReference>
<sequence length="90" mass="9897">MSAPALTSLHQALRKSFQALENNQQVWRGVLADCSPLLVSLGNLAEQSRALSSVHVASTPLRGFPDLEERLRFKLSHATDTVLGTLRELM</sequence>
<dbReference type="EMBL" id="SRLO01010949">
    <property type="protein sequence ID" value="TNN26113.1"/>
    <property type="molecule type" value="Genomic_DNA"/>
</dbReference>
<dbReference type="Pfam" id="PF15011">
    <property type="entry name" value="CA109-like"/>
    <property type="match status" value="1"/>
</dbReference>
<dbReference type="AlphaFoldDB" id="A0A4Z2EBK7"/>
<organism evidence="1 2">
    <name type="scientific">Liparis tanakae</name>
    <name type="common">Tanaka's snailfish</name>
    <dbReference type="NCBI Taxonomy" id="230148"/>
    <lineage>
        <taxon>Eukaryota</taxon>
        <taxon>Metazoa</taxon>
        <taxon>Chordata</taxon>
        <taxon>Craniata</taxon>
        <taxon>Vertebrata</taxon>
        <taxon>Euteleostomi</taxon>
        <taxon>Actinopterygii</taxon>
        <taxon>Neopterygii</taxon>
        <taxon>Teleostei</taxon>
        <taxon>Neoteleostei</taxon>
        <taxon>Acanthomorphata</taxon>
        <taxon>Eupercaria</taxon>
        <taxon>Perciformes</taxon>
        <taxon>Cottioidei</taxon>
        <taxon>Cottales</taxon>
        <taxon>Liparidae</taxon>
        <taxon>Liparis</taxon>
    </lineage>
</organism>
<comment type="caution">
    <text evidence="1">The sequence shown here is derived from an EMBL/GenBank/DDBJ whole genome shotgun (WGS) entry which is preliminary data.</text>
</comment>
<dbReference type="GO" id="GO:0005634">
    <property type="term" value="C:nucleus"/>
    <property type="evidence" value="ECO:0007669"/>
    <property type="project" value="TreeGrafter"/>
</dbReference>
<evidence type="ECO:0000313" key="2">
    <source>
        <dbReference type="Proteomes" id="UP000314294"/>
    </source>
</evidence>
<evidence type="ECO:0000313" key="1">
    <source>
        <dbReference type="EMBL" id="TNN26113.1"/>
    </source>
</evidence>
<accession>A0A4Z2EBK7</accession>
<dbReference type="InterPro" id="IPR029159">
    <property type="entry name" value="CA109-like"/>
</dbReference>
<dbReference type="Proteomes" id="UP000314294">
    <property type="component" value="Unassembled WGS sequence"/>
</dbReference>
<protein>
    <recommendedName>
        <fullName evidence="3">Centrosomal protein</fullName>
    </recommendedName>
</protein>
<dbReference type="OrthoDB" id="6605214at2759"/>
<keyword evidence="2" id="KW-1185">Reference proteome</keyword>
<evidence type="ECO:0008006" key="3">
    <source>
        <dbReference type="Google" id="ProtNLM"/>
    </source>
</evidence>
<dbReference type="PANTHER" id="PTHR16234">
    <property type="entry name" value="SIMILAR TO HYPOTHETICAL PROTEIN FLJ20508"/>
    <property type="match status" value="1"/>
</dbReference>
<name>A0A4Z2EBK7_9TELE</name>